<reference evidence="2" key="1">
    <citation type="submission" date="2021-03" db="EMBL/GenBank/DDBJ databases">
        <authorList>
            <person name="Bekaert M."/>
        </authorList>
    </citation>
    <scope>NUCLEOTIDE SEQUENCE</scope>
</reference>
<keyword evidence="3" id="KW-1185">Reference proteome</keyword>
<gene>
    <name evidence="2" type="ORF">MEDL_52268</name>
</gene>
<comment type="caution">
    <text evidence="2">The sequence shown here is derived from an EMBL/GenBank/DDBJ whole genome shotgun (WGS) entry which is preliminary data.</text>
</comment>
<evidence type="ECO:0000256" key="1">
    <source>
        <dbReference type="SAM" id="SignalP"/>
    </source>
</evidence>
<name>A0A8S3U8X4_MYTED</name>
<sequence length="332" mass="37290">MGVGRSSVFFIMTLIAELEEECYSAEDSEFSEDEETDLYGTERSTVLLYNMASSSKQKCMCTLCNGKSVPRKTFKIHCAKTHASHLNSISQLDNVSTDSYNKKVQAQQEKNDLQKPLYEGSSRTLIEAISEHFLIFSSNSGMSKAALTECLQHEKRIMPQPNYLPASYKEAVKMIKPSLIPIKQYKCCVNDCKIYPMNDSIPIVVRRHSAICQLFQDLLVGSGTKNLAKILYAKKLDTNGKLCDYTDGQIFQAELNNGIFKDTDVEHCVPLALFTDGVNPNKNNAAQKSMWPIILTWISLPQEIRYLLGPMMMVGIIPGNGRKEPKSLDPYI</sequence>
<dbReference type="Proteomes" id="UP000683360">
    <property type="component" value="Unassembled WGS sequence"/>
</dbReference>
<protein>
    <submittedName>
        <fullName evidence="2">Uncharacterized protein</fullName>
    </submittedName>
</protein>
<accession>A0A8S3U8X4</accession>
<dbReference type="AlphaFoldDB" id="A0A8S3U8X4"/>
<evidence type="ECO:0000313" key="2">
    <source>
        <dbReference type="EMBL" id="CAG2239934.1"/>
    </source>
</evidence>
<dbReference type="EMBL" id="CAJPWZ010002542">
    <property type="protein sequence ID" value="CAG2239934.1"/>
    <property type="molecule type" value="Genomic_DNA"/>
</dbReference>
<feature type="signal peptide" evidence="1">
    <location>
        <begin position="1"/>
        <end position="24"/>
    </location>
</feature>
<dbReference type="OrthoDB" id="6146317at2759"/>
<evidence type="ECO:0000313" key="3">
    <source>
        <dbReference type="Proteomes" id="UP000683360"/>
    </source>
</evidence>
<proteinExistence type="predicted"/>
<organism evidence="2 3">
    <name type="scientific">Mytilus edulis</name>
    <name type="common">Blue mussel</name>
    <dbReference type="NCBI Taxonomy" id="6550"/>
    <lineage>
        <taxon>Eukaryota</taxon>
        <taxon>Metazoa</taxon>
        <taxon>Spiralia</taxon>
        <taxon>Lophotrochozoa</taxon>
        <taxon>Mollusca</taxon>
        <taxon>Bivalvia</taxon>
        <taxon>Autobranchia</taxon>
        <taxon>Pteriomorphia</taxon>
        <taxon>Mytilida</taxon>
        <taxon>Mytiloidea</taxon>
        <taxon>Mytilidae</taxon>
        <taxon>Mytilinae</taxon>
        <taxon>Mytilus</taxon>
    </lineage>
</organism>
<keyword evidence="1" id="KW-0732">Signal</keyword>
<feature type="chain" id="PRO_5035721643" evidence="1">
    <location>
        <begin position="25"/>
        <end position="332"/>
    </location>
</feature>